<feature type="domain" description="Amidohydrolase-related" evidence="1">
    <location>
        <begin position="54"/>
        <end position="193"/>
    </location>
</feature>
<organism evidence="2 3">
    <name type="scientific">Catellatospora aurea</name>
    <dbReference type="NCBI Taxonomy" id="1337874"/>
    <lineage>
        <taxon>Bacteria</taxon>
        <taxon>Bacillati</taxon>
        <taxon>Actinomycetota</taxon>
        <taxon>Actinomycetes</taxon>
        <taxon>Micromonosporales</taxon>
        <taxon>Micromonosporaceae</taxon>
        <taxon>Catellatospora</taxon>
    </lineage>
</organism>
<dbReference type="NCBIfam" id="NF006689">
    <property type="entry name" value="PRK09237.1"/>
    <property type="match status" value="1"/>
</dbReference>
<keyword evidence="3" id="KW-1185">Reference proteome</keyword>
<accession>A0ABW2GYT9</accession>
<dbReference type="InterPro" id="IPR032466">
    <property type="entry name" value="Metal_Hydrolase"/>
</dbReference>
<dbReference type="PANTHER" id="PTHR42717:SF1">
    <property type="entry name" value="IMIDAZOLONEPROPIONASE AND RELATED AMIDOHYDROLASES"/>
    <property type="match status" value="1"/>
</dbReference>
<dbReference type="InterPro" id="IPR020043">
    <property type="entry name" value="Deacetylase_Atu3266-like"/>
</dbReference>
<dbReference type="PANTHER" id="PTHR42717">
    <property type="entry name" value="DIHYDROOROTASE-RELATED"/>
    <property type="match status" value="1"/>
</dbReference>
<dbReference type="SUPFAM" id="SSF51338">
    <property type="entry name" value="Composite domain of metallo-dependent hydrolases"/>
    <property type="match status" value="1"/>
</dbReference>
<dbReference type="InterPro" id="IPR006680">
    <property type="entry name" value="Amidohydro-rel"/>
</dbReference>
<dbReference type="RefSeq" id="WP_376808143.1">
    <property type="nucleotide sequence ID" value="NZ_JBHTAC010000023.1"/>
</dbReference>
<dbReference type="InterPro" id="IPR011059">
    <property type="entry name" value="Metal-dep_hydrolase_composite"/>
</dbReference>
<dbReference type="Gene3D" id="3.20.20.140">
    <property type="entry name" value="Metal-dependent hydrolases"/>
    <property type="match status" value="1"/>
</dbReference>
<dbReference type="Proteomes" id="UP001596392">
    <property type="component" value="Unassembled WGS sequence"/>
</dbReference>
<dbReference type="SUPFAM" id="SSF51556">
    <property type="entry name" value="Metallo-dependent hydrolases"/>
    <property type="match status" value="1"/>
</dbReference>
<dbReference type="PIRSF" id="PIRSF039004">
    <property type="entry name" value="ADE_EF_0837"/>
    <property type="match status" value="1"/>
</dbReference>
<dbReference type="EMBL" id="JBHTAC010000023">
    <property type="protein sequence ID" value="MFC7245192.1"/>
    <property type="molecule type" value="Genomic_DNA"/>
</dbReference>
<dbReference type="Pfam" id="PF01979">
    <property type="entry name" value="Amidohydro_1"/>
    <property type="match status" value="2"/>
</dbReference>
<feature type="domain" description="Amidohydrolase-related" evidence="1">
    <location>
        <begin position="254"/>
        <end position="334"/>
    </location>
</feature>
<reference evidence="3" key="1">
    <citation type="journal article" date="2019" name="Int. J. Syst. Evol. Microbiol.">
        <title>The Global Catalogue of Microorganisms (GCM) 10K type strain sequencing project: providing services to taxonomists for standard genome sequencing and annotation.</title>
        <authorList>
            <consortium name="The Broad Institute Genomics Platform"/>
            <consortium name="The Broad Institute Genome Sequencing Center for Infectious Disease"/>
            <person name="Wu L."/>
            <person name="Ma J."/>
        </authorList>
    </citation>
    <scope>NUCLEOTIDE SEQUENCE [LARGE SCALE GENOMIC DNA]</scope>
    <source>
        <strain evidence="3">CGMCC 1.9106</strain>
    </source>
</reference>
<evidence type="ECO:0000313" key="2">
    <source>
        <dbReference type="EMBL" id="MFC7245192.1"/>
    </source>
</evidence>
<evidence type="ECO:0000259" key="1">
    <source>
        <dbReference type="Pfam" id="PF01979"/>
    </source>
</evidence>
<dbReference type="Gene3D" id="2.30.40.10">
    <property type="entry name" value="Urease, subunit C, domain 1"/>
    <property type="match status" value="1"/>
</dbReference>
<protein>
    <submittedName>
        <fullName evidence="2">Amidohydrolase/deacetylase family metallohydrolase</fullName>
    </submittedName>
</protein>
<evidence type="ECO:0000313" key="3">
    <source>
        <dbReference type="Proteomes" id="UP001596392"/>
    </source>
</evidence>
<proteinExistence type="predicted"/>
<sequence length="423" mass="43341">MAYDLLLVGGRVIDPDGGRDGAADVAVAAGRIAAVGADLPRAAAREVVDVAGRLVTPGLVDLHTHVFPGATYWGIDPGPAAWCSGVTTWVDAGSAGAYGLEALRAAIRGYRVRVPVLLNISAVGLTGLTGESRDLTACDTDLAVTTITANRDLVYGVKARIDANTVGANGLEPLRRAITVARACELPVMVHVGVAPPTVAELLPLLGAGDIVTHCASGIALGRGGLDPALRRAYDAGVLFDIGHGSGGFAYDVLEAQLAAGMPPHVVSTDLHARSLHGPAFDLPTTMAKLLAVGLPLAQVVAAATGALARALGLPAGTGTLAVGAPADLAVFAVEQGGFPLADVHGQLRSAPMRLRNEATYVAGRLLPPSLPVPPPPWVPLTAAQRDALARRDRTIRHLLTTPLVTPEGLAEQFPRDSQPGQT</sequence>
<gene>
    <name evidence="2" type="ORF">ACFQO7_22175</name>
</gene>
<comment type="caution">
    <text evidence="2">The sequence shown here is derived from an EMBL/GenBank/DDBJ whole genome shotgun (WGS) entry which is preliminary data.</text>
</comment>
<name>A0ABW2GYT9_9ACTN</name>